<evidence type="ECO:0008006" key="3">
    <source>
        <dbReference type="Google" id="ProtNLM"/>
    </source>
</evidence>
<name>N6X4R9_9ACTO</name>
<dbReference type="RefSeq" id="WP_005962936.1">
    <property type="nucleotide sequence ID" value="NZ_CP040505.1"/>
</dbReference>
<dbReference type="HOGENOM" id="CLU_2525775_0_0_11"/>
<dbReference type="STRING" id="888050.HMPREF9004_0981"/>
<dbReference type="PATRIC" id="fig|888050.3.peg.927"/>
<gene>
    <name evidence="1" type="ORF">HMPREF9004_0981</name>
</gene>
<dbReference type="EMBL" id="AQHZ01000015">
    <property type="protein sequence ID" value="ENO18412.1"/>
    <property type="molecule type" value="Genomic_DNA"/>
</dbReference>
<proteinExistence type="predicted"/>
<dbReference type="Proteomes" id="UP000013015">
    <property type="component" value="Unassembled WGS sequence"/>
</dbReference>
<dbReference type="AlphaFoldDB" id="N6X4R9"/>
<keyword evidence="2" id="KW-1185">Reference proteome</keyword>
<dbReference type="Pfam" id="PF13376">
    <property type="entry name" value="OmdA"/>
    <property type="match status" value="1"/>
</dbReference>
<evidence type="ECO:0000313" key="1">
    <source>
        <dbReference type="EMBL" id="ENO18412.1"/>
    </source>
</evidence>
<reference evidence="1 2" key="1">
    <citation type="submission" date="2013-03" db="EMBL/GenBank/DDBJ databases">
        <title>Reference genome for the Human Microbiome Project.</title>
        <authorList>
            <person name="Aqrawi P."/>
            <person name="Ayvaz T."/>
            <person name="Bess C."/>
            <person name="Blankenburg K."/>
            <person name="Coyle M."/>
            <person name="Deng J."/>
            <person name="Forbes L."/>
            <person name="Fowler G."/>
            <person name="Francisco L."/>
            <person name="Fu Q."/>
            <person name="Gibbs R."/>
            <person name="Gross S."/>
            <person name="Gubbala S."/>
            <person name="Hale W."/>
            <person name="Hemphill L."/>
            <person name="Highlander S."/>
            <person name="Hirani K."/>
            <person name="Jackson L."/>
            <person name="Jakkamsetti A."/>
            <person name="Javaid M."/>
            <person name="Jayaseelan J.C."/>
            <person name="Jiang H."/>
            <person name="Joshi V."/>
            <person name="Korchina V."/>
            <person name="Kovar C."/>
            <person name="Lara F."/>
            <person name="Lee S."/>
            <person name="Liu Y."/>
            <person name="Mata R."/>
            <person name="Mathew T."/>
            <person name="Munidasa M."/>
            <person name="Muzny D."/>
            <person name="Nazareth L."/>
            <person name="Ngo R."/>
            <person name="Nguyen L."/>
            <person name="Nguyen N."/>
            <person name="Okwuonu G."/>
            <person name="Ongeri F."/>
            <person name="Palculict T."/>
            <person name="Patil S."/>
            <person name="Petrosino J."/>
            <person name="Pham C."/>
            <person name="Pham P."/>
            <person name="Pu L.-L."/>
            <person name="Qin X."/>
            <person name="Qu J."/>
            <person name="Reid J."/>
            <person name="Ross M."/>
            <person name="Ruth R."/>
            <person name="Saada N."/>
            <person name="San Lucas F."/>
            <person name="Santibanez J."/>
            <person name="Shang Y."/>
            <person name="Simmons D."/>
            <person name="Song X.-Z."/>
            <person name="Tang L.-Y."/>
            <person name="Thornton R."/>
            <person name="Warren J."/>
            <person name="Weissenberger G."/>
            <person name="Wilczek-Boney K."/>
            <person name="Worley K."/>
            <person name="Youmans B."/>
            <person name="Zhang J."/>
            <person name="Zhang L."/>
            <person name="Zhao Z."/>
            <person name="Zhou C."/>
            <person name="Zhu D."/>
            <person name="Zhu Y."/>
        </authorList>
    </citation>
    <scope>NUCLEOTIDE SEQUENCE [LARGE SCALE GENOMIC DNA]</scope>
    <source>
        <strain evidence="1 2">F0333</strain>
    </source>
</reference>
<accession>N6X4R9</accession>
<dbReference type="OrthoDB" id="214150at2"/>
<dbReference type="eggNOG" id="COG4430">
    <property type="taxonomic scope" value="Bacteria"/>
</dbReference>
<evidence type="ECO:0000313" key="2">
    <source>
        <dbReference type="Proteomes" id="UP000013015"/>
    </source>
</evidence>
<sequence>MTLMRPLQEMPEDIAHLLGERGLRQDYDARPAYQRNDYLAWIARAKRPATRMKRIDQMLSELEAGGVYMKMRHAPSER</sequence>
<organism evidence="1 2">
    <name type="scientific">Schaalia cardiffensis F0333</name>
    <dbReference type="NCBI Taxonomy" id="888050"/>
    <lineage>
        <taxon>Bacteria</taxon>
        <taxon>Bacillati</taxon>
        <taxon>Actinomycetota</taxon>
        <taxon>Actinomycetes</taxon>
        <taxon>Actinomycetales</taxon>
        <taxon>Actinomycetaceae</taxon>
        <taxon>Schaalia</taxon>
    </lineage>
</organism>
<comment type="caution">
    <text evidence="1">The sequence shown here is derived from an EMBL/GenBank/DDBJ whole genome shotgun (WGS) entry which is preliminary data.</text>
</comment>
<protein>
    <recommendedName>
        <fullName evidence="3">YdeI/OmpD-associated family protein</fullName>
    </recommendedName>
</protein>